<dbReference type="AlphaFoldDB" id="A0A2G9TDT2"/>
<evidence type="ECO:0000313" key="3">
    <source>
        <dbReference type="Proteomes" id="UP000230423"/>
    </source>
</evidence>
<feature type="compositionally biased region" description="Basic residues" evidence="1">
    <location>
        <begin position="10"/>
        <end position="21"/>
    </location>
</feature>
<accession>A0A2G9TDT2</accession>
<dbReference type="Proteomes" id="UP000230423">
    <property type="component" value="Unassembled WGS sequence"/>
</dbReference>
<feature type="non-terminal residue" evidence="2">
    <location>
        <position position="1"/>
    </location>
</feature>
<evidence type="ECO:0000313" key="2">
    <source>
        <dbReference type="EMBL" id="PIO56136.1"/>
    </source>
</evidence>
<protein>
    <submittedName>
        <fullName evidence="2">Uncharacterized protein</fullName>
    </submittedName>
</protein>
<feature type="region of interest" description="Disordered" evidence="1">
    <location>
        <begin position="1"/>
        <end position="28"/>
    </location>
</feature>
<dbReference type="EMBL" id="KZ382390">
    <property type="protein sequence ID" value="PIO56136.1"/>
    <property type="molecule type" value="Genomic_DNA"/>
</dbReference>
<evidence type="ECO:0000256" key="1">
    <source>
        <dbReference type="SAM" id="MobiDB-lite"/>
    </source>
</evidence>
<reference evidence="2 3" key="1">
    <citation type="submission" date="2015-09" db="EMBL/GenBank/DDBJ databases">
        <title>Draft genome of the parasitic nematode Teladorsagia circumcincta isolate WARC Sus (inbred).</title>
        <authorList>
            <person name="Mitreva M."/>
        </authorList>
    </citation>
    <scope>NUCLEOTIDE SEQUENCE [LARGE SCALE GENOMIC DNA]</scope>
    <source>
        <strain evidence="2 3">S</strain>
    </source>
</reference>
<proteinExistence type="predicted"/>
<keyword evidence="3" id="KW-1185">Reference proteome</keyword>
<gene>
    <name evidence="2" type="ORF">TELCIR_22469</name>
</gene>
<sequence length="76" mass="8658">ITGSEDPKVAKKGKKKKKKKDKLFGSTDYTTSSIKQSVRLPRAPKGHHDEELEEMEMILNEASRISRLDDLNMKSK</sequence>
<name>A0A2G9TDT2_TELCI</name>
<organism evidence="2 3">
    <name type="scientific">Teladorsagia circumcincta</name>
    <name type="common">Brown stomach worm</name>
    <name type="synonym">Ostertagia circumcincta</name>
    <dbReference type="NCBI Taxonomy" id="45464"/>
    <lineage>
        <taxon>Eukaryota</taxon>
        <taxon>Metazoa</taxon>
        <taxon>Ecdysozoa</taxon>
        <taxon>Nematoda</taxon>
        <taxon>Chromadorea</taxon>
        <taxon>Rhabditida</taxon>
        <taxon>Rhabditina</taxon>
        <taxon>Rhabditomorpha</taxon>
        <taxon>Strongyloidea</taxon>
        <taxon>Trichostrongylidae</taxon>
        <taxon>Teladorsagia</taxon>
    </lineage>
</organism>